<protein>
    <submittedName>
        <fullName evidence="4">GXWXG protein</fullName>
    </submittedName>
</protein>
<feature type="domain" description="DUF4334" evidence="3">
    <location>
        <begin position="96"/>
        <end position="153"/>
    </location>
</feature>
<dbReference type="STRING" id="35752.SAMN05421541_1419"/>
<gene>
    <name evidence="4" type="ORF">SAMN05421541_1419</name>
</gene>
<feature type="region of interest" description="Disordered" evidence="1">
    <location>
        <begin position="158"/>
        <end position="208"/>
    </location>
</feature>
<dbReference type="AlphaFoldDB" id="A0A1I2N971"/>
<feature type="domain" description="GXWXG" evidence="2">
    <location>
        <begin position="28"/>
        <end position="85"/>
    </location>
</feature>
<evidence type="ECO:0000259" key="3">
    <source>
        <dbReference type="Pfam" id="PF14232"/>
    </source>
</evidence>
<evidence type="ECO:0000313" key="5">
    <source>
        <dbReference type="Proteomes" id="UP000199645"/>
    </source>
</evidence>
<evidence type="ECO:0000259" key="2">
    <source>
        <dbReference type="Pfam" id="PF14231"/>
    </source>
</evidence>
<dbReference type="InterPro" id="IPR025568">
    <property type="entry name" value="DUF4334"/>
</dbReference>
<reference evidence="4 5" key="1">
    <citation type="submission" date="2016-10" db="EMBL/GenBank/DDBJ databases">
        <authorList>
            <person name="de Groot N.N."/>
        </authorList>
    </citation>
    <scope>NUCLEOTIDE SEQUENCE [LARGE SCALE GENOMIC DNA]</scope>
    <source>
        <strain evidence="4 5">DSM 43019</strain>
    </source>
</reference>
<sequence>MDAATARTRIAEIRAAGGKTTIDELDDLWAALPAVTPDDILGSWRGSEFVSGHRFEGYLPKIRWHGKRFTSRTDVAPLVCRDDNGNLFDDTERAKGGASLWTVEFRGEPTATMVYDGQPILDHFKRIDDHSLLGVMNGKGVLDDGRHYYFVLELSRPETANPSHPEALGRSRTEILDRPRTEALARPRTEILDRPRTEALGRSHSETE</sequence>
<dbReference type="Proteomes" id="UP000199645">
    <property type="component" value="Unassembled WGS sequence"/>
</dbReference>
<dbReference type="InterPro" id="IPR025951">
    <property type="entry name" value="GXWXG_dom"/>
</dbReference>
<name>A0A1I2N971_9ACTN</name>
<dbReference type="RefSeq" id="WP_093622447.1">
    <property type="nucleotide sequence ID" value="NZ_BOMT01000120.1"/>
</dbReference>
<dbReference type="Pfam" id="PF14232">
    <property type="entry name" value="DUF4334"/>
    <property type="match status" value="1"/>
</dbReference>
<organism evidence="4 5">
    <name type="scientific">Actinoplanes philippinensis</name>
    <dbReference type="NCBI Taxonomy" id="35752"/>
    <lineage>
        <taxon>Bacteria</taxon>
        <taxon>Bacillati</taxon>
        <taxon>Actinomycetota</taxon>
        <taxon>Actinomycetes</taxon>
        <taxon>Micromonosporales</taxon>
        <taxon>Micromonosporaceae</taxon>
        <taxon>Actinoplanes</taxon>
    </lineage>
</organism>
<dbReference type="OrthoDB" id="8905397at2"/>
<evidence type="ECO:0000256" key="1">
    <source>
        <dbReference type="SAM" id="MobiDB-lite"/>
    </source>
</evidence>
<feature type="compositionally biased region" description="Basic and acidic residues" evidence="1">
    <location>
        <begin position="167"/>
        <end position="208"/>
    </location>
</feature>
<accession>A0A1I2N971</accession>
<dbReference type="Pfam" id="PF14231">
    <property type="entry name" value="GXWXG"/>
    <property type="match status" value="1"/>
</dbReference>
<keyword evidence="5" id="KW-1185">Reference proteome</keyword>
<dbReference type="EMBL" id="FONV01000041">
    <property type="protein sequence ID" value="SFG00282.1"/>
    <property type="molecule type" value="Genomic_DNA"/>
</dbReference>
<dbReference type="Gene3D" id="2.40.128.580">
    <property type="entry name" value="GXWXG domain"/>
    <property type="match status" value="1"/>
</dbReference>
<evidence type="ECO:0000313" key="4">
    <source>
        <dbReference type="EMBL" id="SFG00282.1"/>
    </source>
</evidence>
<proteinExistence type="predicted"/>